<dbReference type="OrthoDB" id="418668at2759"/>
<gene>
    <name evidence="1" type="primary">UREG</name>
    <name evidence="1" type="ORF">SPIL2461_LOCUS9136</name>
</gene>
<dbReference type="Proteomes" id="UP000649617">
    <property type="component" value="Unassembled WGS sequence"/>
</dbReference>
<name>A0A812PYY0_SYMPI</name>
<keyword evidence="2" id="KW-1185">Reference proteome</keyword>
<evidence type="ECO:0000313" key="2">
    <source>
        <dbReference type="Proteomes" id="UP000649617"/>
    </source>
</evidence>
<reference evidence="1" key="1">
    <citation type="submission" date="2021-02" db="EMBL/GenBank/DDBJ databases">
        <authorList>
            <person name="Dougan E. K."/>
            <person name="Rhodes N."/>
            <person name="Thang M."/>
            <person name="Chan C."/>
        </authorList>
    </citation>
    <scope>NUCLEOTIDE SEQUENCE</scope>
</reference>
<sequence>SCSNYCGPGNACCRWRAHHDPPECRSVKWWPVIHWHTCVMTSHASQEPASNQPGATGNADCSNRAAGGEVITVYHQTGCDIGP</sequence>
<proteinExistence type="predicted"/>
<dbReference type="AlphaFoldDB" id="A0A812PYY0"/>
<feature type="non-terminal residue" evidence="1">
    <location>
        <position position="83"/>
    </location>
</feature>
<organism evidence="1 2">
    <name type="scientific">Symbiodinium pilosum</name>
    <name type="common">Dinoflagellate</name>
    <dbReference type="NCBI Taxonomy" id="2952"/>
    <lineage>
        <taxon>Eukaryota</taxon>
        <taxon>Sar</taxon>
        <taxon>Alveolata</taxon>
        <taxon>Dinophyceae</taxon>
        <taxon>Suessiales</taxon>
        <taxon>Symbiodiniaceae</taxon>
        <taxon>Symbiodinium</taxon>
    </lineage>
</organism>
<dbReference type="EMBL" id="CAJNIZ010015647">
    <property type="protein sequence ID" value="CAE7375952.1"/>
    <property type="molecule type" value="Genomic_DNA"/>
</dbReference>
<comment type="caution">
    <text evidence="1">The sequence shown here is derived from an EMBL/GenBank/DDBJ whole genome shotgun (WGS) entry which is preliminary data.</text>
</comment>
<accession>A0A812PYY0</accession>
<feature type="non-terminal residue" evidence="1">
    <location>
        <position position="1"/>
    </location>
</feature>
<protein>
    <submittedName>
        <fullName evidence="1">UREG protein</fullName>
    </submittedName>
</protein>
<evidence type="ECO:0000313" key="1">
    <source>
        <dbReference type="EMBL" id="CAE7375952.1"/>
    </source>
</evidence>